<feature type="transmembrane region" description="Helical" evidence="5">
    <location>
        <begin position="146"/>
        <end position="163"/>
    </location>
</feature>
<feature type="transmembrane region" description="Helical" evidence="5">
    <location>
        <begin position="96"/>
        <end position="114"/>
    </location>
</feature>
<dbReference type="EMBL" id="CABFNS010000910">
    <property type="protein sequence ID" value="VUC35353.1"/>
    <property type="molecule type" value="Genomic_DNA"/>
</dbReference>
<keyword evidence="2 5" id="KW-0812">Transmembrane</keyword>
<evidence type="ECO:0000256" key="1">
    <source>
        <dbReference type="ARBA" id="ARBA00004141"/>
    </source>
</evidence>
<dbReference type="Gene3D" id="1.20.1250.20">
    <property type="entry name" value="MFS general substrate transporter like domains"/>
    <property type="match status" value="1"/>
</dbReference>
<evidence type="ECO:0008006" key="8">
    <source>
        <dbReference type="Google" id="ProtNLM"/>
    </source>
</evidence>
<feature type="transmembrane region" description="Helical" evidence="5">
    <location>
        <begin position="497"/>
        <end position="515"/>
    </location>
</feature>
<comment type="caution">
    <text evidence="6">The sequence shown here is derived from an EMBL/GenBank/DDBJ whole genome shotgun (WGS) entry which is preliminary data.</text>
</comment>
<proteinExistence type="predicted"/>
<dbReference type="Proteomes" id="UP000766486">
    <property type="component" value="Unassembled WGS sequence"/>
</dbReference>
<feature type="transmembrane region" description="Helical" evidence="5">
    <location>
        <begin position="427"/>
        <end position="454"/>
    </location>
</feature>
<keyword evidence="3 5" id="KW-1133">Transmembrane helix</keyword>
<dbReference type="Pfam" id="PF07690">
    <property type="entry name" value="MFS_1"/>
    <property type="match status" value="1"/>
</dbReference>
<feature type="transmembrane region" description="Helical" evidence="5">
    <location>
        <begin position="358"/>
        <end position="381"/>
    </location>
</feature>
<evidence type="ECO:0000256" key="2">
    <source>
        <dbReference type="ARBA" id="ARBA00022692"/>
    </source>
</evidence>
<evidence type="ECO:0000313" key="7">
    <source>
        <dbReference type="Proteomes" id="UP000766486"/>
    </source>
</evidence>
<keyword evidence="7" id="KW-1185">Reference proteome</keyword>
<accession>A0ABY6UZF1</accession>
<dbReference type="PANTHER" id="PTHR23502:SF30">
    <property type="entry name" value="TRANSPORTER, PUTATIVE (AFU_ORTHOLOGUE AFUA_8G04702)-RELATED"/>
    <property type="match status" value="1"/>
</dbReference>
<organism evidence="6 7">
    <name type="scientific">Bionectria ochroleuca</name>
    <name type="common">Gliocladium roseum</name>
    <dbReference type="NCBI Taxonomy" id="29856"/>
    <lineage>
        <taxon>Eukaryota</taxon>
        <taxon>Fungi</taxon>
        <taxon>Dikarya</taxon>
        <taxon>Ascomycota</taxon>
        <taxon>Pezizomycotina</taxon>
        <taxon>Sordariomycetes</taxon>
        <taxon>Hypocreomycetidae</taxon>
        <taxon>Hypocreales</taxon>
        <taxon>Bionectriaceae</taxon>
        <taxon>Clonostachys</taxon>
    </lineage>
</organism>
<feature type="transmembrane region" description="Helical" evidence="5">
    <location>
        <begin position="466"/>
        <end position="485"/>
    </location>
</feature>
<evidence type="ECO:0000256" key="5">
    <source>
        <dbReference type="SAM" id="Phobius"/>
    </source>
</evidence>
<protein>
    <recommendedName>
        <fullName evidence="8">Major facilitator superfamily (MFS) profile domain-containing protein</fullName>
    </recommendedName>
</protein>
<evidence type="ECO:0000256" key="4">
    <source>
        <dbReference type="ARBA" id="ARBA00023136"/>
    </source>
</evidence>
<dbReference type="InterPro" id="IPR011701">
    <property type="entry name" value="MFS"/>
</dbReference>
<reference evidence="6 7" key="1">
    <citation type="submission" date="2019-06" db="EMBL/GenBank/DDBJ databases">
        <authorList>
            <person name="Broberg M."/>
        </authorList>
    </citation>
    <scope>NUCLEOTIDE SEQUENCE [LARGE SCALE GENOMIC DNA]</scope>
</reference>
<name>A0ABY6UZF1_BIOOC</name>
<dbReference type="InterPro" id="IPR036259">
    <property type="entry name" value="MFS_trans_sf"/>
</dbReference>
<comment type="subcellular location">
    <subcellularLocation>
        <location evidence="1">Membrane</location>
        <topology evidence="1">Multi-pass membrane protein</topology>
    </subcellularLocation>
</comment>
<dbReference type="SUPFAM" id="SSF103473">
    <property type="entry name" value="MFS general substrate transporter"/>
    <property type="match status" value="1"/>
</dbReference>
<evidence type="ECO:0000313" key="6">
    <source>
        <dbReference type="EMBL" id="VUC35353.1"/>
    </source>
</evidence>
<feature type="transmembrane region" description="Helical" evidence="5">
    <location>
        <begin position="183"/>
        <end position="205"/>
    </location>
</feature>
<feature type="transmembrane region" description="Helical" evidence="5">
    <location>
        <begin position="54"/>
        <end position="76"/>
    </location>
</feature>
<sequence>MTQNRETPGTIQLIDPQYDPRLDALSPNGGDVILVPTPSSNPDDPLNWSPRRKLYSTICNSLYTLFIGIASANLYAALVPLSKSTGISVNVLNEGTGYLFLLAGWGLVFWQPFAMQYGKRATYLFSLIGTLACTVVGPFVNTEAQWLGRCILTGFFIAPIEALPEISVTDVYFAHERGTYMGIYSLFLTGSNFFAPIICGFIADYQGWEWVFYWPAIFLGVTFIICFLFMEETNFLRHSPVAHSQPTVKVNEPSTPKNTESAKIDKLEKTIDGHRPSSVINGESFNSKTHWEKLRIFSKQGEVKQVFRRISLTFKFFTFPVVCYAGFSYGSYVIWFNVLTATASYILSSAPYNFSSSMVGLSYVSCCIGVIIGALYSGRFSDYLAIRLARRNRGVLEAEHRLWLFCACLITIPSGLILWGVGAASGIHWVGLMFAMGMLAFSVTCGVSLSVNYLTDCYREMSGDAITTVIIIRNTMSFAMSYGVTRWIDNLGYRNCSISAAAIGLVTTSAFLVMIKWGKQLRCASQERYWKLVSRNEELGMIH</sequence>
<feature type="transmembrane region" description="Helical" evidence="5">
    <location>
        <begin position="402"/>
        <end position="421"/>
    </location>
</feature>
<feature type="transmembrane region" description="Helical" evidence="5">
    <location>
        <begin position="121"/>
        <end position="140"/>
    </location>
</feature>
<feature type="transmembrane region" description="Helical" evidence="5">
    <location>
        <begin position="211"/>
        <end position="230"/>
    </location>
</feature>
<feature type="transmembrane region" description="Helical" evidence="5">
    <location>
        <begin position="316"/>
        <end position="338"/>
    </location>
</feature>
<keyword evidence="4 5" id="KW-0472">Membrane</keyword>
<dbReference type="PANTHER" id="PTHR23502">
    <property type="entry name" value="MAJOR FACILITATOR SUPERFAMILY"/>
    <property type="match status" value="1"/>
</dbReference>
<evidence type="ECO:0000256" key="3">
    <source>
        <dbReference type="ARBA" id="ARBA00022989"/>
    </source>
</evidence>
<gene>
    <name evidence="6" type="ORF">CLO192961_LOCUS411180</name>
</gene>